<evidence type="ECO:0000256" key="1">
    <source>
        <dbReference type="SAM" id="MobiDB-lite"/>
    </source>
</evidence>
<name>X1NLU5_9ZZZZ</name>
<organism evidence="2">
    <name type="scientific">marine sediment metagenome</name>
    <dbReference type="NCBI Taxonomy" id="412755"/>
    <lineage>
        <taxon>unclassified sequences</taxon>
        <taxon>metagenomes</taxon>
        <taxon>ecological metagenomes</taxon>
    </lineage>
</organism>
<feature type="compositionally biased region" description="Low complexity" evidence="1">
    <location>
        <begin position="51"/>
        <end position="69"/>
    </location>
</feature>
<protein>
    <submittedName>
        <fullName evidence="2">Uncharacterized protein</fullName>
    </submittedName>
</protein>
<dbReference type="AlphaFoldDB" id="X1NLU5"/>
<dbReference type="EMBL" id="BARV01018410">
    <property type="protein sequence ID" value="GAI19664.1"/>
    <property type="molecule type" value="Genomic_DNA"/>
</dbReference>
<comment type="caution">
    <text evidence="2">The sequence shown here is derived from an EMBL/GenBank/DDBJ whole genome shotgun (WGS) entry which is preliminary data.</text>
</comment>
<sequence>YNLIKGTLPSEIISSVEAQLQRYGISLEAPKPGPVITPEVEPKKWWEFWKEGTTPTTPTTPGVTPKVGEIPTPKVPTGAKEALIPTMTKEEVRIALRDTDPADPLYKALYDWAVKQGWQSP</sequence>
<gene>
    <name evidence="2" type="ORF">S06H3_31145</name>
</gene>
<feature type="region of interest" description="Disordered" evidence="1">
    <location>
        <begin position="51"/>
        <end position="79"/>
    </location>
</feature>
<reference evidence="2" key="1">
    <citation type="journal article" date="2014" name="Front. Microbiol.">
        <title>High frequency of phylogenetically diverse reductive dehalogenase-homologous genes in deep subseafloor sedimentary metagenomes.</title>
        <authorList>
            <person name="Kawai M."/>
            <person name="Futagami T."/>
            <person name="Toyoda A."/>
            <person name="Takaki Y."/>
            <person name="Nishi S."/>
            <person name="Hori S."/>
            <person name="Arai W."/>
            <person name="Tsubouchi T."/>
            <person name="Morono Y."/>
            <person name="Uchiyama I."/>
            <person name="Ito T."/>
            <person name="Fujiyama A."/>
            <person name="Inagaki F."/>
            <person name="Takami H."/>
        </authorList>
    </citation>
    <scope>NUCLEOTIDE SEQUENCE</scope>
    <source>
        <strain evidence="2">Expedition CK06-06</strain>
    </source>
</reference>
<feature type="non-terminal residue" evidence="2">
    <location>
        <position position="1"/>
    </location>
</feature>
<proteinExistence type="predicted"/>
<accession>X1NLU5</accession>
<evidence type="ECO:0000313" key="2">
    <source>
        <dbReference type="EMBL" id="GAI19664.1"/>
    </source>
</evidence>